<evidence type="ECO:0000256" key="4">
    <source>
        <dbReference type="SAM" id="MobiDB-lite"/>
    </source>
</evidence>
<protein>
    <submittedName>
        <fullName evidence="6">Outer membrane beta-barrel protein</fullName>
    </submittedName>
</protein>
<keyword evidence="3" id="KW-0998">Cell outer membrane</keyword>
<evidence type="ECO:0000259" key="5">
    <source>
        <dbReference type="Pfam" id="PF14905"/>
    </source>
</evidence>
<feature type="domain" description="Outer membrane protein beta-barrel" evidence="5">
    <location>
        <begin position="430"/>
        <end position="781"/>
    </location>
</feature>
<feature type="region of interest" description="Disordered" evidence="4">
    <location>
        <begin position="385"/>
        <end position="426"/>
    </location>
</feature>
<dbReference type="InterPro" id="IPR041700">
    <property type="entry name" value="OMP_b-brl_3"/>
</dbReference>
<comment type="caution">
    <text evidence="6">The sequence shown here is derived from an EMBL/GenBank/DDBJ whole genome shotgun (WGS) entry which is preliminary data.</text>
</comment>
<evidence type="ECO:0000256" key="1">
    <source>
        <dbReference type="ARBA" id="ARBA00004442"/>
    </source>
</evidence>
<feature type="compositionally biased region" description="Basic and acidic residues" evidence="4">
    <location>
        <begin position="333"/>
        <end position="353"/>
    </location>
</feature>
<evidence type="ECO:0000313" key="6">
    <source>
        <dbReference type="EMBL" id="MFD0762397.1"/>
    </source>
</evidence>
<feature type="compositionally biased region" description="Polar residues" evidence="4">
    <location>
        <begin position="354"/>
        <end position="363"/>
    </location>
</feature>
<sequence>MKKEYTTLKITLVVLISLFCFTYGFSQTIKGIVIDEDKVPLEFVSVALLQPKDSMLVKYTSTGQDGKFELSEIKEGTYLFQIYLMTYQANQRILKVENKDIDLGIINLKREVNKLNEVTINAVVPIKIKQDTVAFNTKAFKVKQDDNVEDLIKKLPGIQIGTDGKVSAQGQDVTKILVDGKEFFNNDQTIALKNLTADAVKSVQIVDEESDDARTTGIKDGEKNKIINLVLKEGKKSGYFGKMGAGIGTNDRYTTNFDINRFTSKTQLAVFGNLNNINNTGATIFRRDGSRGSSNSGFLTTGTAGANYNYEFKKDLNFNIDYNYGYSDNEQEETSKRTEFTDDKLFTSDRDNKSQNVSNNHNVNFSLRDRSKKGAYLEFRGNFRKDNRESNSSNSTVFYNENELEDTNSERTASSEDDRNNGGLNFSYRKKINEKGRNIRVRAGISFVDNNDMNYQESLNKFNISDAINYEESNEITTRNELNKSLKYNASFRYMEPIVPHHFISFSSSIDNEKSDEDLNQIKTINLIEQNPLIYSLDYNKQVFDNQLGYVYSKDKFQLYISGALESMKQKLDLDNIKVIDKTYDNFLPRATASYEYKKGKRIRFRYNKSTSLPSANQVSPVINDFNPLYISTGNTNLTPEESDNYNLMFYSHDFKNANSFFSFFSYSKTTNAIVSSRSIDDNYIQYSTFENHGSKSNIRGHFNFSRKIKKIGFRYNFSISGNANDYITIIDGEYNKTKSKGANFNLSLSNENKNNIDLTFGAKYGLNKTTYSLQDRDRDYFEQNYYSKVDFDITNSLNFNTQFDYTLYTDNNFDSQNVPIWNMAVEYAFLKGKRGNLKLQVLDILDKNLGLERTSNENYFEETYKKNLGTYAMLSFTYSIKPPTGKESKRGSNNRGWRHRH</sequence>
<dbReference type="RefSeq" id="WP_386782732.1">
    <property type="nucleotide sequence ID" value="NZ_JBHTIC010000008.1"/>
</dbReference>
<dbReference type="EMBL" id="JBHTIC010000008">
    <property type="protein sequence ID" value="MFD0762397.1"/>
    <property type="molecule type" value="Genomic_DNA"/>
</dbReference>
<proteinExistence type="predicted"/>
<reference evidence="7" key="1">
    <citation type="journal article" date="2019" name="Int. J. Syst. Evol. Microbiol.">
        <title>The Global Catalogue of Microorganisms (GCM) 10K type strain sequencing project: providing services to taxonomists for standard genome sequencing and annotation.</title>
        <authorList>
            <consortium name="The Broad Institute Genomics Platform"/>
            <consortium name="The Broad Institute Genome Sequencing Center for Infectious Disease"/>
            <person name="Wu L."/>
            <person name="Ma J."/>
        </authorList>
    </citation>
    <scope>NUCLEOTIDE SEQUENCE [LARGE SCALE GENOMIC DNA]</scope>
    <source>
        <strain evidence="7">CCUG 60022</strain>
    </source>
</reference>
<dbReference type="Gene3D" id="2.40.170.20">
    <property type="entry name" value="TonB-dependent receptor, beta-barrel domain"/>
    <property type="match status" value="1"/>
</dbReference>
<dbReference type="Pfam" id="PF13715">
    <property type="entry name" value="CarbopepD_reg_2"/>
    <property type="match status" value="1"/>
</dbReference>
<evidence type="ECO:0000256" key="2">
    <source>
        <dbReference type="ARBA" id="ARBA00023136"/>
    </source>
</evidence>
<evidence type="ECO:0000256" key="3">
    <source>
        <dbReference type="ARBA" id="ARBA00023237"/>
    </source>
</evidence>
<name>A0ABW2Z891_9FLAO</name>
<gene>
    <name evidence="6" type="ORF">ACFQZW_09920</name>
</gene>
<dbReference type="Gene3D" id="2.60.40.1120">
    <property type="entry name" value="Carboxypeptidase-like, regulatory domain"/>
    <property type="match status" value="1"/>
</dbReference>
<feature type="region of interest" description="Disordered" evidence="4">
    <location>
        <begin position="329"/>
        <end position="363"/>
    </location>
</feature>
<comment type="subcellular location">
    <subcellularLocation>
        <location evidence="1">Cell outer membrane</location>
    </subcellularLocation>
</comment>
<feature type="compositionally biased region" description="Polar residues" evidence="4">
    <location>
        <begin position="390"/>
        <end position="399"/>
    </location>
</feature>
<keyword evidence="7" id="KW-1185">Reference proteome</keyword>
<dbReference type="InterPro" id="IPR036942">
    <property type="entry name" value="Beta-barrel_TonB_sf"/>
</dbReference>
<organism evidence="6 7">
    <name type="scientific">Lutibacter aestuarii</name>
    <dbReference type="NCBI Taxonomy" id="861111"/>
    <lineage>
        <taxon>Bacteria</taxon>
        <taxon>Pseudomonadati</taxon>
        <taxon>Bacteroidota</taxon>
        <taxon>Flavobacteriia</taxon>
        <taxon>Flavobacteriales</taxon>
        <taxon>Flavobacteriaceae</taxon>
        <taxon>Lutibacter</taxon>
    </lineage>
</organism>
<keyword evidence="2" id="KW-0472">Membrane</keyword>
<dbReference type="SUPFAM" id="SSF49464">
    <property type="entry name" value="Carboxypeptidase regulatory domain-like"/>
    <property type="match status" value="1"/>
</dbReference>
<evidence type="ECO:0000313" key="7">
    <source>
        <dbReference type="Proteomes" id="UP001597032"/>
    </source>
</evidence>
<dbReference type="Proteomes" id="UP001597032">
    <property type="component" value="Unassembled WGS sequence"/>
</dbReference>
<dbReference type="SUPFAM" id="SSF56935">
    <property type="entry name" value="Porins"/>
    <property type="match status" value="1"/>
</dbReference>
<dbReference type="InterPro" id="IPR008969">
    <property type="entry name" value="CarboxyPept-like_regulatory"/>
</dbReference>
<accession>A0ABW2Z891</accession>
<dbReference type="Pfam" id="PF14905">
    <property type="entry name" value="OMP_b-brl_3"/>
    <property type="match status" value="1"/>
</dbReference>